<keyword evidence="3" id="KW-0808">Transferase</keyword>
<evidence type="ECO:0000256" key="10">
    <source>
        <dbReference type="RuleBase" id="RU361274"/>
    </source>
</evidence>
<keyword evidence="5" id="KW-0378">Hydrolase</keyword>
<keyword evidence="12" id="KW-1185">Reference proteome</keyword>
<comment type="catalytic activity">
    <reaction evidence="8">
        <text>adenosine + phosphate = alpha-D-ribose 1-phosphate + adenine</text>
        <dbReference type="Rhea" id="RHEA:27642"/>
        <dbReference type="ChEBI" id="CHEBI:16335"/>
        <dbReference type="ChEBI" id="CHEBI:16708"/>
        <dbReference type="ChEBI" id="CHEBI:43474"/>
        <dbReference type="ChEBI" id="CHEBI:57720"/>
        <dbReference type="EC" id="2.4.2.1"/>
    </reaction>
    <physiologicalReaction direction="left-to-right" evidence="8">
        <dbReference type="Rhea" id="RHEA:27643"/>
    </physiologicalReaction>
</comment>
<dbReference type="GO" id="GO:0017061">
    <property type="term" value="F:S-methyl-5-thioadenosine phosphorylase activity"/>
    <property type="evidence" value="ECO:0007669"/>
    <property type="project" value="UniProtKB-EC"/>
</dbReference>
<dbReference type="NCBIfam" id="TIGR00726">
    <property type="entry name" value="peptidoglycan editing factor PgeF"/>
    <property type="match status" value="1"/>
</dbReference>
<evidence type="ECO:0000256" key="9">
    <source>
        <dbReference type="ARBA" id="ARBA00049893"/>
    </source>
</evidence>
<sequence>MAWIMSDNPLLLPDWPAPANVRAVCSTRNGGCSTGVYASLNLGNHVADNAELVAENRRLYQLLAQMPAAPVWLNQVHGTAVSVLTKASIADTADASVTCEPGVVATVMTADCLPLLLCDKAGTQVAAVHAGWRGLCDGVIEATLAHFARPAEVLVYLGPAISQSAFEVGPEVRDAFISHNAQAEQAFISGNSNKWQADLYLLAKQRLQASGVQHIYGGQYCTYQQSELFFSYRRDGQTGRMASSIWLA</sequence>
<protein>
    <recommendedName>
        <fullName evidence="10">Purine nucleoside phosphorylase</fullName>
    </recommendedName>
</protein>
<dbReference type="EMBL" id="FNXF01000014">
    <property type="protein sequence ID" value="SEI06115.1"/>
    <property type="molecule type" value="Genomic_DNA"/>
</dbReference>
<evidence type="ECO:0000256" key="5">
    <source>
        <dbReference type="ARBA" id="ARBA00022801"/>
    </source>
</evidence>
<dbReference type="PANTHER" id="PTHR30616">
    <property type="entry name" value="UNCHARACTERIZED PROTEIN YFIH"/>
    <property type="match status" value="1"/>
</dbReference>
<comment type="similarity">
    <text evidence="2 10">Belongs to the purine nucleoside phosphorylase YfiH/LACC1 family.</text>
</comment>
<dbReference type="RefSeq" id="WP_245728365.1">
    <property type="nucleotide sequence ID" value="NZ_FNXF01000014.1"/>
</dbReference>
<evidence type="ECO:0000256" key="2">
    <source>
        <dbReference type="ARBA" id="ARBA00007353"/>
    </source>
</evidence>
<comment type="catalytic activity">
    <reaction evidence="1">
        <text>inosine + phosphate = alpha-D-ribose 1-phosphate + hypoxanthine</text>
        <dbReference type="Rhea" id="RHEA:27646"/>
        <dbReference type="ChEBI" id="CHEBI:17368"/>
        <dbReference type="ChEBI" id="CHEBI:17596"/>
        <dbReference type="ChEBI" id="CHEBI:43474"/>
        <dbReference type="ChEBI" id="CHEBI:57720"/>
        <dbReference type="EC" id="2.4.2.1"/>
    </reaction>
    <physiologicalReaction direction="left-to-right" evidence="1">
        <dbReference type="Rhea" id="RHEA:27647"/>
    </physiologicalReaction>
</comment>
<keyword evidence="6" id="KW-0862">Zinc</keyword>
<dbReference type="Pfam" id="PF02578">
    <property type="entry name" value="Cu-oxidase_4"/>
    <property type="match status" value="1"/>
</dbReference>
<dbReference type="InterPro" id="IPR011324">
    <property type="entry name" value="Cytotoxic_necrot_fac-like_cat"/>
</dbReference>
<name>A0A1H6N616_9GAMM</name>
<dbReference type="InterPro" id="IPR038371">
    <property type="entry name" value="Cu_polyphenol_OxRdtase_sf"/>
</dbReference>
<evidence type="ECO:0000256" key="7">
    <source>
        <dbReference type="ARBA" id="ARBA00047989"/>
    </source>
</evidence>
<dbReference type="InterPro" id="IPR003730">
    <property type="entry name" value="Cu_polyphenol_OxRdtase"/>
</dbReference>
<dbReference type="Gene3D" id="3.60.140.10">
    <property type="entry name" value="CNF1/YfiH-like putative cysteine hydrolases"/>
    <property type="match status" value="1"/>
</dbReference>
<keyword evidence="4" id="KW-0479">Metal-binding</keyword>
<evidence type="ECO:0000313" key="12">
    <source>
        <dbReference type="Proteomes" id="UP000199371"/>
    </source>
</evidence>
<evidence type="ECO:0000256" key="1">
    <source>
        <dbReference type="ARBA" id="ARBA00000553"/>
    </source>
</evidence>
<dbReference type="Proteomes" id="UP000199371">
    <property type="component" value="Unassembled WGS sequence"/>
</dbReference>
<proteinExistence type="inferred from homology"/>
<gene>
    <name evidence="11" type="ORF">SAMN05660691_03215</name>
</gene>
<dbReference type="CDD" id="cd16833">
    <property type="entry name" value="YfiH"/>
    <property type="match status" value="1"/>
</dbReference>
<dbReference type="AlphaFoldDB" id="A0A1H6N616"/>
<dbReference type="SUPFAM" id="SSF64438">
    <property type="entry name" value="CNF1/YfiH-like putative cysteine hydrolases"/>
    <property type="match status" value="1"/>
</dbReference>
<accession>A0A1H6N616</accession>
<dbReference type="PANTHER" id="PTHR30616:SF2">
    <property type="entry name" value="PURINE NUCLEOSIDE PHOSPHORYLASE LACC1"/>
    <property type="match status" value="1"/>
</dbReference>
<dbReference type="GO" id="GO:0016787">
    <property type="term" value="F:hydrolase activity"/>
    <property type="evidence" value="ECO:0007669"/>
    <property type="project" value="UniProtKB-KW"/>
</dbReference>
<dbReference type="STRING" id="173990.SAMN05660691_03215"/>
<evidence type="ECO:0000256" key="4">
    <source>
        <dbReference type="ARBA" id="ARBA00022723"/>
    </source>
</evidence>
<comment type="catalytic activity">
    <reaction evidence="9">
        <text>S-methyl-5'-thioadenosine + phosphate = 5-(methylsulfanyl)-alpha-D-ribose 1-phosphate + adenine</text>
        <dbReference type="Rhea" id="RHEA:11852"/>
        <dbReference type="ChEBI" id="CHEBI:16708"/>
        <dbReference type="ChEBI" id="CHEBI:17509"/>
        <dbReference type="ChEBI" id="CHEBI:43474"/>
        <dbReference type="ChEBI" id="CHEBI:58533"/>
        <dbReference type="EC" id="2.4.2.28"/>
    </reaction>
    <physiologicalReaction direction="left-to-right" evidence="9">
        <dbReference type="Rhea" id="RHEA:11853"/>
    </physiologicalReaction>
</comment>
<evidence type="ECO:0000313" key="11">
    <source>
        <dbReference type="EMBL" id="SEI06115.1"/>
    </source>
</evidence>
<reference evidence="12" key="1">
    <citation type="submission" date="2016-10" db="EMBL/GenBank/DDBJ databases">
        <authorList>
            <person name="Varghese N."/>
            <person name="Submissions S."/>
        </authorList>
    </citation>
    <scope>NUCLEOTIDE SEQUENCE [LARGE SCALE GENOMIC DNA]</scope>
    <source>
        <strain evidence="12">DSM 17616</strain>
    </source>
</reference>
<evidence type="ECO:0000256" key="6">
    <source>
        <dbReference type="ARBA" id="ARBA00022833"/>
    </source>
</evidence>
<evidence type="ECO:0000256" key="8">
    <source>
        <dbReference type="ARBA" id="ARBA00048968"/>
    </source>
</evidence>
<evidence type="ECO:0000256" key="3">
    <source>
        <dbReference type="ARBA" id="ARBA00022679"/>
    </source>
</evidence>
<organism evidence="11 12">
    <name type="scientific">Rheinheimera pacifica</name>
    <dbReference type="NCBI Taxonomy" id="173990"/>
    <lineage>
        <taxon>Bacteria</taxon>
        <taxon>Pseudomonadati</taxon>
        <taxon>Pseudomonadota</taxon>
        <taxon>Gammaproteobacteria</taxon>
        <taxon>Chromatiales</taxon>
        <taxon>Chromatiaceae</taxon>
        <taxon>Rheinheimera</taxon>
    </lineage>
</organism>
<comment type="catalytic activity">
    <reaction evidence="7">
        <text>adenosine + H2O + H(+) = inosine + NH4(+)</text>
        <dbReference type="Rhea" id="RHEA:24408"/>
        <dbReference type="ChEBI" id="CHEBI:15377"/>
        <dbReference type="ChEBI" id="CHEBI:15378"/>
        <dbReference type="ChEBI" id="CHEBI:16335"/>
        <dbReference type="ChEBI" id="CHEBI:17596"/>
        <dbReference type="ChEBI" id="CHEBI:28938"/>
        <dbReference type="EC" id="3.5.4.4"/>
    </reaction>
    <physiologicalReaction direction="left-to-right" evidence="7">
        <dbReference type="Rhea" id="RHEA:24409"/>
    </physiologicalReaction>
</comment>
<dbReference type="GO" id="GO:0005507">
    <property type="term" value="F:copper ion binding"/>
    <property type="evidence" value="ECO:0007669"/>
    <property type="project" value="TreeGrafter"/>
</dbReference>